<feature type="region of interest" description="Disordered" evidence="1">
    <location>
        <begin position="1"/>
        <end position="70"/>
    </location>
</feature>
<evidence type="ECO:0000313" key="3">
    <source>
        <dbReference type="Proteomes" id="UP000299102"/>
    </source>
</evidence>
<proteinExistence type="predicted"/>
<keyword evidence="3" id="KW-1185">Reference proteome</keyword>
<name>A0A4C1VMU4_EUMVA</name>
<sequence>MSAGGAGRSAAPGRGCSASARRCLPTRRDELLPNVTRGVASNVTQTPRAPPAVRSHPGPLKGVLPSLLTM</sequence>
<evidence type="ECO:0000256" key="1">
    <source>
        <dbReference type="SAM" id="MobiDB-lite"/>
    </source>
</evidence>
<feature type="compositionally biased region" description="Low complexity" evidence="1">
    <location>
        <begin position="8"/>
        <end position="22"/>
    </location>
</feature>
<reference evidence="2 3" key="1">
    <citation type="journal article" date="2019" name="Commun. Biol.">
        <title>The bagworm genome reveals a unique fibroin gene that provides high tensile strength.</title>
        <authorList>
            <person name="Kono N."/>
            <person name="Nakamura H."/>
            <person name="Ohtoshi R."/>
            <person name="Tomita M."/>
            <person name="Numata K."/>
            <person name="Arakawa K."/>
        </authorList>
    </citation>
    <scope>NUCLEOTIDE SEQUENCE [LARGE SCALE GENOMIC DNA]</scope>
</reference>
<comment type="caution">
    <text evidence="2">The sequence shown here is derived from an EMBL/GenBank/DDBJ whole genome shotgun (WGS) entry which is preliminary data.</text>
</comment>
<dbReference type="EMBL" id="BGZK01000381">
    <property type="protein sequence ID" value="GBP40436.1"/>
    <property type="molecule type" value="Genomic_DNA"/>
</dbReference>
<protein>
    <submittedName>
        <fullName evidence="2">Uncharacterized protein</fullName>
    </submittedName>
</protein>
<organism evidence="2 3">
    <name type="scientific">Eumeta variegata</name>
    <name type="common">Bagworm moth</name>
    <name type="synonym">Eumeta japonica</name>
    <dbReference type="NCBI Taxonomy" id="151549"/>
    <lineage>
        <taxon>Eukaryota</taxon>
        <taxon>Metazoa</taxon>
        <taxon>Ecdysozoa</taxon>
        <taxon>Arthropoda</taxon>
        <taxon>Hexapoda</taxon>
        <taxon>Insecta</taxon>
        <taxon>Pterygota</taxon>
        <taxon>Neoptera</taxon>
        <taxon>Endopterygota</taxon>
        <taxon>Lepidoptera</taxon>
        <taxon>Glossata</taxon>
        <taxon>Ditrysia</taxon>
        <taxon>Tineoidea</taxon>
        <taxon>Psychidae</taxon>
        <taxon>Oiketicinae</taxon>
        <taxon>Eumeta</taxon>
    </lineage>
</organism>
<dbReference type="Proteomes" id="UP000299102">
    <property type="component" value="Unassembled WGS sequence"/>
</dbReference>
<evidence type="ECO:0000313" key="2">
    <source>
        <dbReference type="EMBL" id="GBP40436.1"/>
    </source>
</evidence>
<gene>
    <name evidence="2" type="ORF">EVAR_25288_1</name>
</gene>
<accession>A0A4C1VMU4</accession>
<dbReference type="AlphaFoldDB" id="A0A4C1VMU4"/>